<comment type="caution">
    <text evidence="1">The sequence shown here is derived from an EMBL/GenBank/DDBJ whole genome shotgun (WGS) entry which is preliminary data.</text>
</comment>
<accession>A0A392SRS6</accession>
<dbReference type="EMBL" id="LXQA010427300">
    <property type="protein sequence ID" value="MCI51132.1"/>
    <property type="molecule type" value="Genomic_DNA"/>
</dbReference>
<reference evidence="1 2" key="1">
    <citation type="journal article" date="2018" name="Front. Plant Sci.">
        <title>Red Clover (Trifolium pratense) and Zigzag Clover (T. medium) - A Picture of Genomic Similarities and Differences.</title>
        <authorList>
            <person name="Dluhosova J."/>
            <person name="Istvanek J."/>
            <person name="Nedelnik J."/>
            <person name="Repkova J."/>
        </authorList>
    </citation>
    <scope>NUCLEOTIDE SEQUENCE [LARGE SCALE GENOMIC DNA]</scope>
    <source>
        <strain evidence="2">cv. 10/8</strain>
        <tissue evidence="1">Leaf</tissue>
    </source>
</reference>
<organism evidence="1 2">
    <name type="scientific">Trifolium medium</name>
    <dbReference type="NCBI Taxonomy" id="97028"/>
    <lineage>
        <taxon>Eukaryota</taxon>
        <taxon>Viridiplantae</taxon>
        <taxon>Streptophyta</taxon>
        <taxon>Embryophyta</taxon>
        <taxon>Tracheophyta</taxon>
        <taxon>Spermatophyta</taxon>
        <taxon>Magnoliopsida</taxon>
        <taxon>eudicotyledons</taxon>
        <taxon>Gunneridae</taxon>
        <taxon>Pentapetalae</taxon>
        <taxon>rosids</taxon>
        <taxon>fabids</taxon>
        <taxon>Fabales</taxon>
        <taxon>Fabaceae</taxon>
        <taxon>Papilionoideae</taxon>
        <taxon>50 kb inversion clade</taxon>
        <taxon>NPAAA clade</taxon>
        <taxon>Hologalegina</taxon>
        <taxon>IRL clade</taxon>
        <taxon>Trifolieae</taxon>
        <taxon>Trifolium</taxon>
    </lineage>
</organism>
<feature type="non-terminal residue" evidence="1">
    <location>
        <position position="45"/>
    </location>
</feature>
<evidence type="ECO:0000313" key="2">
    <source>
        <dbReference type="Proteomes" id="UP000265520"/>
    </source>
</evidence>
<proteinExistence type="predicted"/>
<sequence length="45" mass="4680">MKFLRPCAMSGGSGSGDYLSESGGSDGCFIKRAFDCGCTEIPGFH</sequence>
<dbReference type="AlphaFoldDB" id="A0A392SRS6"/>
<evidence type="ECO:0000313" key="1">
    <source>
        <dbReference type="EMBL" id="MCI51132.1"/>
    </source>
</evidence>
<name>A0A392SRS6_9FABA</name>
<keyword evidence="2" id="KW-1185">Reference proteome</keyword>
<protein>
    <submittedName>
        <fullName evidence="1">Uncharacterized protein</fullName>
    </submittedName>
</protein>
<dbReference type="Proteomes" id="UP000265520">
    <property type="component" value="Unassembled WGS sequence"/>
</dbReference>